<protein>
    <recommendedName>
        <fullName evidence="3">t-SNARE coiled-coil homology domain-containing protein</fullName>
    </recommendedName>
</protein>
<dbReference type="SUPFAM" id="SSF58038">
    <property type="entry name" value="SNARE fusion complex"/>
    <property type="match status" value="2"/>
</dbReference>
<evidence type="ECO:0000313" key="4">
    <source>
        <dbReference type="EMBL" id="OSX72533.1"/>
    </source>
</evidence>
<feature type="region of interest" description="Disordered" evidence="2">
    <location>
        <begin position="149"/>
        <end position="205"/>
    </location>
</feature>
<gene>
    <name evidence="4" type="ORF">BU14_0427s0023</name>
</gene>
<keyword evidence="5" id="KW-1185">Reference proteome</keyword>
<dbReference type="CDD" id="cd15841">
    <property type="entry name" value="SNARE_Qc"/>
    <property type="match status" value="1"/>
</dbReference>
<feature type="compositionally biased region" description="Basic and acidic residues" evidence="2">
    <location>
        <begin position="151"/>
        <end position="174"/>
    </location>
</feature>
<evidence type="ECO:0000256" key="2">
    <source>
        <dbReference type="SAM" id="MobiDB-lite"/>
    </source>
</evidence>
<feature type="compositionally biased region" description="Low complexity" evidence="2">
    <location>
        <begin position="18"/>
        <end position="30"/>
    </location>
</feature>
<comment type="similarity">
    <text evidence="1">Belongs to the SNAP-25 family.</text>
</comment>
<evidence type="ECO:0000259" key="3">
    <source>
        <dbReference type="PROSITE" id="PS50192"/>
    </source>
</evidence>
<feature type="compositionally biased region" description="Basic and acidic residues" evidence="2">
    <location>
        <begin position="181"/>
        <end position="198"/>
    </location>
</feature>
<feature type="compositionally biased region" description="Low complexity" evidence="2">
    <location>
        <begin position="38"/>
        <end position="58"/>
    </location>
</feature>
<dbReference type="EMBL" id="KV919055">
    <property type="protein sequence ID" value="OSX72533.1"/>
    <property type="molecule type" value="Genomic_DNA"/>
</dbReference>
<dbReference type="PROSITE" id="PS50192">
    <property type="entry name" value="T_SNARE"/>
    <property type="match status" value="1"/>
</dbReference>
<dbReference type="AlphaFoldDB" id="A0A1X6NVY1"/>
<dbReference type="PANTHER" id="PTHR19305">
    <property type="entry name" value="SYNAPTOSOMAL ASSOCIATED PROTEIN"/>
    <property type="match status" value="1"/>
</dbReference>
<dbReference type="PANTHER" id="PTHR19305:SF9">
    <property type="entry name" value="SYNAPTOSOMAL-ASSOCIATED PROTEIN 29"/>
    <property type="match status" value="1"/>
</dbReference>
<evidence type="ECO:0000313" key="5">
    <source>
        <dbReference type="Proteomes" id="UP000218209"/>
    </source>
</evidence>
<dbReference type="OrthoDB" id="19261at2759"/>
<sequence>MFKKKNKGGGVTMLDEPAGGSSAAAAPPADSFDDLLDDAPAAGRGRAAAATREPTAAEMDQMSVAELEEMALAQAAAGNEGTKRSLALALEARTIGVTTAATLKDQTKQLEGMTADIERVHDCLDKSEKVIDKMTKPVYVRMFTRSKRAGKGLDKQKKLGRKEAKERAAMREGGVDSLDLDGLRERDAAARGEGGRGPDEEDDDRAELLDEQLVASKKGKAARAVGGAAGVGGKEEYAGYSTGVATALRKQDEDLDAISGALADMKGLASAMNSELTYQEGLVSTVNEYTLETSRRTKANAAKVKTMLK</sequence>
<dbReference type="Proteomes" id="UP000218209">
    <property type="component" value="Unassembled WGS sequence"/>
</dbReference>
<name>A0A1X6NVY1_PORUM</name>
<evidence type="ECO:0000256" key="1">
    <source>
        <dbReference type="ARBA" id="ARBA00009480"/>
    </source>
</evidence>
<feature type="region of interest" description="Disordered" evidence="2">
    <location>
        <begin position="1"/>
        <end position="58"/>
    </location>
</feature>
<dbReference type="Gene3D" id="1.20.5.110">
    <property type="match status" value="2"/>
</dbReference>
<accession>A0A1X6NVY1</accession>
<organism evidence="4 5">
    <name type="scientific">Porphyra umbilicalis</name>
    <name type="common">Purple laver</name>
    <name type="synonym">Red alga</name>
    <dbReference type="NCBI Taxonomy" id="2786"/>
    <lineage>
        <taxon>Eukaryota</taxon>
        <taxon>Rhodophyta</taxon>
        <taxon>Bangiophyceae</taxon>
        <taxon>Bangiales</taxon>
        <taxon>Bangiaceae</taxon>
        <taxon>Porphyra</taxon>
    </lineage>
</organism>
<proteinExistence type="inferred from homology"/>
<reference evidence="4 5" key="1">
    <citation type="submission" date="2017-03" db="EMBL/GenBank/DDBJ databases">
        <title>WGS assembly of Porphyra umbilicalis.</title>
        <authorList>
            <person name="Brawley S.H."/>
            <person name="Blouin N.A."/>
            <person name="Ficko-Blean E."/>
            <person name="Wheeler G.L."/>
            <person name="Lohr M."/>
            <person name="Goodson H.V."/>
            <person name="Jenkins J.W."/>
            <person name="Blaby-Haas C.E."/>
            <person name="Helliwell K.E."/>
            <person name="Chan C."/>
            <person name="Marriage T."/>
            <person name="Bhattacharya D."/>
            <person name="Klein A.S."/>
            <person name="Badis Y."/>
            <person name="Brodie J."/>
            <person name="Cao Y."/>
            <person name="Collen J."/>
            <person name="Dittami S.M."/>
            <person name="Gachon C.M."/>
            <person name="Green B.R."/>
            <person name="Karpowicz S."/>
            <person name="Kim J.W."/>
            <person name="Kudahl U."/>
            <person name="Lin S."/>
            <person name="Michel G."/>
            <person name="Mittag M."/>
            <person name="Olson B.J."/>
            <person name="Pangilinan J."/>
            <person name="Peng Y."/>
            <person name="Qiu H."/>
            <person name="Shu S."/>
            <person name="Singer J.T."/>
            <person name="Smith A.G."/>
            <person name="Sprecher B.N."/>
            <person name="Wagner V."/>
            <person name="Wang W."/>
            <person name="Wang Z.-Y."/>
            <person name="Yan J."/>
            <person name="Yarish C."/>
            <person name="Zoeuner-Riek S."/>
            <person name="Zhuang Y."/>
            <person name="Zou Y."/>
            <person name="Lindquist E.A."/>
            <person name="Grimwood J."/>
            <person name="Barry K."/>
            <person name="Rokhsar D.S."/>
            <person name="Schmutz J."/>
            <person name="Stiller J.W."/>
            <person name="Grossman A.R."/>
            <person name="Prochnik S.E."/>
        </authorList>
    </citation>
    <scope>NUCLEOTIDE SEQUENCE [LARGE SCALE GENOMIC DNA]</scope>
    <source>
        <strain evidence="4">4086291</strain>
    </source>
</reference>
<feature type="domain" description="T-SNARE coiled-coil homology" evidence="3">
    <location>
        <begin position="245"/>
        <end position="307"/>
    </location>
</feature>
<dbReference type="InterPro" id="IPR000727">
    <property type="entry name" value="T_SNARE_dom"/>
</dbReference>
<dbReference type="GO" id="GO:0005886">
    <property type="term" value="C:plasma membrane"/>
    <property type="evidence" value="ECO:0007669"/>
    <property type="project" value="TreeGrafter"/>
</dbReference>